<name>A0A6P3Y1N8_DINQU</name>
<dbReference type="GO" id="GO:0020037">
    <property type="term" value="F:heme binding"/>
    <property type="evidence" value="ECO:0007669"/>
    <property type="project" value="InterPro"/>
</dbReference>
<dbReference type="InterPro" id="IPR036396">
    <property type="entry name" value="Cyt_P450_sf"/>
</dbReference>
<dbReference type="RefSeq" id="XP_014484104.1">
    <property type="nucleotide sequence ID" value="XM_014628618.1"/>
</dbReference>
<dbReference type="PANTHER" id="PTHR24291:SF106">
    <property type="entry name" value="CYTOCHROME P450 4G1-RELATED"/>
    <property type="match status" value="1"/>
</dbReference>
<sequence length="332" mass="39019">MNFNSIYIQNYSHRYRCFKPWLGDSILFSNGAKWLKERKAVIATFRMQILKKFVPLFYENSQDLVRRLAQNTNERFNCHEHLSVATFHMLVETMMGIRRKKVEDISFNYATAVMKLNEIVHKRQIDMSLQSDLLFRFSKLAKLQEKLLHTAHSATRLVIQEKWKDIEEKQLKNTHQIETENLTEDAENGINTINYKMHYTRDDLDDFENVDVSEKKPLPLLEMLMDMKKNGQITDKEIFDFVNSALFAGYDPISTTSSFVLCILGCLPEIQARVHDELDSIFHDSDRECTFQDTINMKYLDRVILEALRLFPIGPLFARKLNKDVRIVTGNY</sequence>
<dbReference type="Pfam" id="PF00067">
    <property type="entry name" value="p450"/>
    <property type="match status" value="1"/>
</dbReference>
<evidence type="ECO:0000256" key="4">
    <source>
        <dbReference type="ARBA" id="ARBA00022723"/>
    </source>
</evidence>
<evidence type="ECO:0000256" key="1">
    <source>
        <dbReference type="ARBA" id="ARBA00001971"/>
    </source>
</evidence>
<comment type="cofactor">
    <cofactor evidence="1">
        <name>heme</name>
        <dbReference type="ChEBI" id="CHEBI:30413"/>
    </cofactor>
</comment>
<evidence type="ECO:0000256" key="6">
    <source>
        <dbReference type="ARBA" id="ARBA00023004"/>
    </source>
</evidence>
<accession>A0A6P3Y1N8</accession>
<keyword evidence="8" id="KW-1185">Reference proteome</keyword>
<dbReference type="KEGG" id="dqu:106749299"/>
<protein>
    <submittedName>
        <fullName evidence="9">Cytochrome P450 4g1-like</fullName>
    </submittedName>
</protein>
<dbReference type="Proteomes" id="UP000515204">
    <property type="component" value="Unplaced"/>
</dbReference>
<dbReference type="Gene3D" id="1.10.630.10">
    <property type="entry name" value="Cytochrome P450"/>
    <property type="match status" value="1"/>
</dbReference>
<dbReference type="SUPFAM" id="SSF48264">
    <property type="entry name" value="Cytochrome P450"/>
    <property type="match status" value="1"/>
</dbReference>
<comment type="similarity">
    <text evidence="2">Belongs to the cytochrome P450 family.</text>
</comment>
<dbReference type="PANTHER" id="PTHR24291">
    <property type="entry name" value="CYTOCHROME P450 FAMILY 4"/>
    <property type="match status" value="1"/>
</dbReference>
<dbReference type="GeneID" id="106749299"/>
<dbReference type="OrthoDB" id="1470350at2759"/>
<keyword evidence="4" id="KW-0479">Metal-binding</keyword>
<evidence type="ECO:0000313" key="8">
    <source>
        <dbReference type="Proteomes" id="UP000515204"/>
    </source>
</evidence>
<dbReference type="GO" id="GO:0004497">
    <property type="term" value="F:monooxygenase activity"/>
    <property type="evidence" value="ECO:0007669"/>
    <property type="project" value="UniProtKB-KW"/>
</dbReference>
<dbReference type="InterPro" id="IPR001128">
    <property type="entry name" value="Cyt_P450"/>
</dbReference>
<evidence type="ECO:0000256" key="3">
    <source>
        <dbReference type="ARBA" id="ARBA00022617"/>
    </source>
</evidence>
<proteinExistence type="inferred from homology"/>
<keyword evidence="6" id="KW-0408">Iron</keyword>
<keyword evidence="3" id="KW-0349">Heme</keyword>
<feature type="non-terminal residue" evidence="9">
    <location>
        <position position="332"/>
    </location>
</feature>
<dbReference type="InterPro" id="IPR050196">
    <property type="entry name" value="Cytochrome_P450_Monoox"/>
</dbReference>
<organism evidence="8 9">
    <name type="scientific">Dinoponera quadriceps</name>
    <name type="common">South American ant</name>
    <dbReference type="NCBI Taxonomy" id="609295"/>
    <lineage>
        <taxon>Eukaryota</taxon>
        <taxon>Metazoa</taxon>
        <taxon>Ecdysozoa</taxon>
        <taxon>Arthropoda</taxon>
        <taxon>Hexapoda</taxon>
        <taxon>Insecta</taxon>
        <taxon>Pterygota</taxon>
        <taxon>Neoptera</taxon>
        <taxon>Endopterygota</taxon>
        <taxon>Hymenoptera</taxon>
        <taxon>Apocrita</taxon>
        <taxon>Aculeata</taxon>
        <taxon>Formicoidea</taxon>
        <taxon>Formicidae</taxon>
        <taxon>Ponerinae</taxon>
        <taxon>Ponerini</taxon>
        <taxon>Dinoponera</taxon>
    </lineage>
</organism>
<dbReference type="AlphaFoldDB" id="A0A6P3Y1N8"/>
<keyword evidence="7" id="KW-0503">Monooxygenase</keyword>
<evidence type="ECO:0000256" key="2">
    <source>
        <dbReference type="ARBA" id="ARBA00010617"/>
    </source>
</evidence>
<evidence type="ECO:0000313" key="9">
    <source>
        <dbReference type="RefSeq" id="XP_014484104.1"/>
    </source>
</evidence>
<evidence type="ECO:0000256" key="7">
    <source>
        <dbReference type="ARBA" id="ARBA00023033"/>
    </source>
</evidence>
<keyword evidence="5" id="KW-0560">Oxidoreductase</keyword>
<evidence type="ECO:0000256" key="5">
    <source>
        <dbReference type="ARBA" id="ARBA00023002"/>
    </source>
</evidence>
<dbReference type="GO" id="GO:0005506">
    <property type="term" value="F:iron ion binding"/>
    <property type="evidence" value="ECO:0007669"/>
    <property type="project" value="InterPro"/>
</dbReference>
<dbReference type="GO" id="GO:0016705">
    <property type="term" value="F:oxidoreductase activity, acting on paired donors, with incorporation or reduction of molecular oxygen"/>
    <property type="evidence" value="ECO:0007669"/>
    <property type="project" value="InterPro"/>
</dbReference>
<reference evidence="9" key="1">
    <citation type="submission" date="2025-08" db="UniProtKB">
        <authorList>
            <consortium name="RefSeq"/>
        </authorList>
    </citation>
    <scope>IDENTIFICATION</scope>
</reference>
<gene>
    <name evidence="9" type="primary">LOC106749299</name>
</gene>